<comment type="caution">
    <text evidence="2">The sequence shown here is derived from an EMBL/GenBank/DDBJ whole genome shotgun (WGS) entry which is preliminary data.</text>
</comment>
<name>A0A7J8DHM0_ROUAE</name>
<organism evidence="2 3">
    <name type="scientific">Rousettus aegyptiacus</name>
    <name type="common">Egyptian fruit bat</name>
    <name type="synonym">Pteropus aegyptiacus</name>
    <dbReference type="NCBI Taxonomy" id="9407"/>
    <lineage>
        <taxon>Eukaryota</taxon>
        <taxon>Metazoa</taxon>
        <taxon>Chordata</taxon>
        <taxon>Craniata</taxon>
        <taxon>Vertebrata</taxon>
        <taxon>Euteleostomi</taxon>
        <taxon>Mammalia</taxon>
        <taxon>Eutheria</taxon>
        <taxon>Laurasiatheria</taxon>
        <taxon>Chiroptera</taxon>
        <taxon>Yinpterochiroptera</taxon>
        <taxon>Pteropodoidea</taxon>
        <taxon>Pteropodidae</taxon>
        <taxon>Rousettinae</taxon>
        <taxon>Rousettus</taxon>
    </lineage>
</organism>
<protein>
    <submittedName>
        <fullName evidence="2">Uncharacterized protein</fullName>
    </submittedName>
</protein>
<dbReference type="EMBL" id="JACASE010000012">
    <property type="protein sequence ID" value="KAF6422668.1"/>
    <property type="molecule type" value="Genomic_DNA"/>
</dbReference>
<gene>
    <name evidence="2" type="ORF">HJG63_008510</name>
</gene>
<accession>A0A7J8DHM0</accession>
<keyword evidence="3" id="KW-1185">Reference proteome</keyword>
<reference evidence="2 3" key="1">
    <citation type="journal article" date="2020" name="Nature">
        <title>Six reference-quality genomes reveal evolution of bat adaptations.</title>
        <authorList>
            <person name="Jebb D."/>
            <person name="Huang Z."/>
            <person name="Pippel M."/>
            <person name="Hughes G.M."/>
            <person name="Lavrichenko K."/>
            <person name="Devanna P."/>
            <person name="Winkler S."/>
            <person name="Jermiin L.S."/>
            <person name="Skirmuntt E.C."/>
            <person name="Katzourakis A."/>
            <person name="Burkitt-Gray L."/>
            <person name="Ray D.A."/>
            <person name="Sullivan K.A.M."/>
            <person name="Roscito J.G."/>
            <person name="Kirilenko B.M."/>
            <person name="Davalos L.M."/>
            <person name="Corthals A.P."/>
            <person name="Power M.L."/>
            <person name="Jones G."/>
            <person name="Ransome R.D."/>
            <person name="Dechmann D.K.N."/>
            <person name="Locatelli A.G."/>
            <person name="Puechmaille S.J."/>
            <person name="Fedrigo O."/>
            <person name="Jarvis E.D."/>
            <person name="Hiller M."/>
            <person name="Vernes S.C."/>
            <person name="Myers E.W."/>
            <person name="Teeling E.C."/>
        </authorList>
    </citation>
    <scope>NUCLEOTIDE SEQUENCE [LARGE SCALE GENOMIC DNA]</scope>
    <source>
        <strain evidence="2">MRouAeg1</strain>
        <tissue evidence="2">Muscle</tissue>
    </source>
</reference>
<sequence length="189" mass="19771">MPSLLLLICQDLVTAVSSAELSLMPARAESGFFFSEITSQQILHLLFGDQHPEMTHVGFSLCGCELAGAAGRTQLPLARGLPNQPTGCCFITAGADGSPQVGESISVFLQQRETPVPGGPGPAAAVTHQLGLGSRNVWKHSARSGVGRFEGAISGFQGTDLLKHPGECSTASLNIVLCLNHEFSSLLES</sequence>
<keyword evidence="1" id="KW-0732">Signal</keyword>
<feature type="signal peptide" evidence="1">
    <location>
        <begin position="1"/>
        <end position="18"/>
    </location>
</feature>
<evidence type="ECO:0000313" key="2">
    <source>
        <dbReference type="EMBL" id="KAF6422668.1"/>
    </source>
</evidence>
<dbReference type="AlphaFoldDB" id="A0A7J8DHM0"/>
<evidence type="ECO:0000256" key="1">
    <source>
        <dbReference type="SAM" id="SignalP"/>
    </source>
</evidence>
<evidence type="ECO:0000313" key="3">
    <source>
        <dbReference type="Proteomes" id="UP000593571"/>
    </source>
</evidence>
<dbReference type="Proteomes" id="UP000593571">
    <property type="component" value="Unassembled WGS sequence"/>
</dbReference>
<proteinExistence type="predicted"/>
<feature type="chain" id="PRO_5029906286" evidence="1">
    <location>
        <begin position="19"/>
        <end position="189"/>
    </location>
</feature>